<dbReference type="PROSITE" id="PS51257">
    <property type="entry name" value="PROKAR_LIPOPROTEIN"/>
    <property type="match status" value="1"/>
</dbReference>
<dbReference type="InterPro" id="IPR020018">
    <property type="entry name" value="Motility-assoc_lipoprot_GldH"/>
</dbReference>
<evidence type="ECO:0000313" key="3">
    <source>
        <dbReference type="Proteomes" id="UP000255469"/>
    </source>
</evidence>
<keyword evidence="1" id="KW-0732">Signal</keyword>
<protein>
    <submittedName>
        <fullName evidence="2">Gliding motility-associated lipoprotein GldH</fullName>
    </submittedName>
</protein>
<organism evidence="2 3">
    <name type="scientific">Prevotella denticola</name>
    <dbReference type="NCBI Taxonomy" id="28129"/>
    <lineage>
        <taxon>Bacteria</taxon>
        <taxon>Pseudomonadati</taxon>
        <taxon>Bacteroidota</taxon>
        <taxon>Bacteroidia</taxon>
        <taxon>Bacteroidales</taxon>
        <taxon>Prevotellaceae</taxon>
        <taxon>Prevotella</taxon>
    </lineage>
</organism>
<dbReference type="AlphaFoldDB" id="A0A379EEV0"/>
<evidence type="ECO:0000313" key="2">
    <source>
        <dbReference type="EMBL" id="SUB94605.1"/>
    </source>
</evidence>
<reference evidence="2 3" key="1">
    <citation type="submission" date="2018-06" db="EMBL/GenBank/DDBJ databases">
        <authorList>
            <consortium name="Pathogen Informatics"/>
            <person name="Doyle S."/>
        </authorList>
    </citation>
    <scope>NUCLEOTIDE SEQUENCE [LARGE SCALE GENOMIC DNA]</scope>
    <source>
        <strain evidence="2 3">NCTC13067</strain>
    </source>
</reference>
<evidence type="ECO:0000256" key="1">
    <source>
        <dbReference type="SAM" id="SignalP"/>
    </source>
</evidence>
<dbReference type="Pfam" id="PF14109">
    <property type="entry name" value="GldH_lipo"/>
    <property type="match status" value="1"/>
</dbReference>
<gene>
    <name evidence="2" type="ORF">NCTC13067_02478</name>
</gene>
<dbReference type="EMBL" id="UGTM01000002">
    <property type="protein sequence ID" value="SUB94605.1"/>
    <property type="molecule type" value="Genomic_DNA"/>
</dbReference>
<dbReference type="RefSeq" id="WP_025067510.1">
    <property type="nucleotide sequence ID" value="NZ_CAJPOG010000010.1"/>
</dbReference>
<feature type="chain" id="PRO_5016615310" evidence="1">
    <location>
        <begin position="22"/>
        <end position="164"/>
    </location>
</feature>
<keyword evidence="2" id="KW-0449">Lipoprotein</keyword>
<proteinExistence type="predicted"/>
<sequence length="164" mass="18629">MRHKVSTLLYMAALTATVAGAVSCSDSRTYDHYESVPLQGWLRNDTLVFDVPRQWEGTYQLGLGIRAAQTYPYRSISMLMERKVINCRHRKKLETLYHDTINCEIITDKGVLAGQDGISSTEILHPVTTFQLNRNDSLHITVHHIMSRDAVPGISDIGLRMERK</sequence>
<accession>A0A379EEV0</accession>
<dbReference type="Proteomes" id="UP000255469">
    <property type="component" value="Unassembled WGS sequence"/>
</dbReference>
<name>A0A379EEV0_9BACT</name>
<feature type="signal peptide" evidence="1">
    <location>
        <begin position="1"/>
        <end position="21"/>
    </location>
</feature>